<dbReference type="Gene3D" id="3.50.50.60">
    <property type="entry name" value="FAD/NAD(P)-binding domain"/>
    <property type="match status" value="1"/>
</dbReference>
<proteinExistence type="predicted"/>
<organism evidence="3 4">
    <name type="scientific">Nitrosomonas supralitoralis</name>
    <dbReference type="NCBI Taxonomy" id="2116706"/>
    <lineage>
        <taxon>Bacteria</taxon>
        <taxon>Pseudomonadati</taxon>
        <taxon>Pseudomonadota</taxon>
        <taxon>Betaproteobacteria</taxon>
        <taxon>Nitrosomonadales</taxon>
        <taxon>Nitrosomonadaceae</taxon>
        <taxon>Nitrosomonas</taxon>
    </lineage>
</organism>
<dbReference type="OrthoDB" id="9767869at2"/>
<feature type="domain" description="FAD dependent oxidoreductase" evidence="2">
    <location>
        <begin position="8"/>
        <end position="82"/>
    </location>
</feature>
<dbReference type="Proteomes" id="UP000241912">
    <property type="component" value="Unassembled WGS sequence"/>
</dbReference>
<evidence type="ECO:0000256" key="1">
    <source>
        <dbReference type="ARBA" id="ARBA00023002"/>
    </source>
</evidence>
<dbReference type="EMBL" id="PXXU01000206">
    <property type="protein sequence ID" value="PSJ15730.1"/>
    <property type="molecule type" value="Genomic_DNA"/>
</dbReference>
<protein>
    <submittedName>
        <fullName evidence="3">FAD-dependent oxidoreductase</fullName>
    </submittedName>
</protein>
<dbReference type="InterPro" id="IPR036188">
    <property type="entry name" value="FAD/NAD-bd_sf"/>
</dbReference>
<evidence type="ECO:0000313" key="3">
    <source>
        <dbReference type="EMBL" id="PSJ15730.1"/>
    </source>
</evidence>
<keyword evidence="4" id="KW-1185">Reference proteome</keyword>
<evidence type="ECO:0000259" key="2">
    <source>
        <dbReference type="Pfam" id="PF01266"/>
    </source>
</evidence>
<gene>
    <name evidence="3" type="ORF">C7H79_17405</name>
</gene>
<dbReference type="Pfam" id="PF01266">
    <property type="entry name" value="DAO"/>
    <property type="match status" value="1"/>
</dbReference>
<dbReference type="InterPro" id="IPR006076">
    <property type="entry name" value="FAD-dep_OxRdtase"/>
</dbReference>
<sequence length="136" mass="15218">DHKVGQDSHPEHRYREIEEWVRKRFPMAQSVVYQWSGEVLEPSDGLAFLGKNPLDDNNVYVITGDSGNGMTHCMLGAMIVSDQIMGRDNPWSAIYSPSRKVFHGISAFISETANTLAQYSDWIKSGEVVSAEDIQA</sequence>
<name>A0A2P7NQJ8_9PROT</name>
<dbReference type="GO" id="GO:0016491">
    <property type="term" value="F:oxidoreductase activity"/>
    <property type="evidence" value="ECO:0007669"/>
    <property type="project" value="UniProtKB-KW"/>
</dbReference>
<accession>A0A2P7NQJ8</accession>
<dbReference type="RefSeq" id="WP_147383677.1">
    <property type="nucleotide sequence ID" value="NZ_PXXU01000206.1"/>
</dbReference>
<evidence type="ECO:0000313" key="4">
    <source>
        <dbReference type="Proteomes" id="UP000241912"/>
    </source>
</evidence>
<comment type="caution">
    <text evidence="3">The sequence shown here is derived from an EMBL/GenBank/DDBJ whole genome shotgun (WGS) entry which is preliminary data.</text>
</comment>
<dbReference type="AlphaFoldDB" id="A0A2P7NQJ8"/>
<feature type="non-terminal residue" evidence="3">
    <location>
        <position position="1"/>
    </location>
</feature>
<reference evidence="3 4" key="1">
    <citation type="submission" date="2018-03" db="EMBL/GenBank/DDBJ databases">
        <title>Draft genome of Nitrosomonas supralitoralis APG5.</title>
        <authorList>
            <person name="Urakawa H."/>
            <person name="Lopez J.V."/>
        </authorList>
    </citation>
    <scope>NUCLEOTIDE SEQUENCE [LARGE SCALE GENOMIC DNA]</scope>
    <source>
        <strain evidence="3 4">APG5</strain>
    </source>
</reference>
<keyword evidence="1" id="KW-0560">Oxidoreductase</keyword>
<feature type="non-terminal residue" evidence="3">
    <location>
        <position position="136"/>
    </location>
</feature>
<dbReference type="Gene3D" id="3.30.9.10">
    <property type="entry name" value="D-Amino Acid Oxidase, subunit A, domain 2"/>
    <property type="match status" value="1"/>
</dbReference>